<sequence>MLKEFVPILVFLLILPLIHGQGPSPETPTTTPVPTAKTAESCCPGFVFDRNMDFCYFDMVDIKVRERGQYCAELNGVYDPNTRRCFKFPMIEDENPSFYQNI</sequence>
<dbReference type="Proteomes" id="UP000887576">
    <property type="component" value="Unplaced"/>
</dbReference>
<proteinExistence type="predicted"/>
<dbReference type="WBParaSite" id="JU765_v2.g1791.t1">
    <property type="protein sequence ID" value="JU765_v2.g1791.t1"/>
    <property type="gene ID" value="JU765_v2.g1791"/>
</dbReference>
<organism evidence="1 2">
    <name type="scientific">Panagrolaimus sp. JU765</name>
    <dbReference type="NCBI Taxonomy" id="591449"/>
    <lineage>
        <taxon>Eukaryota</taxon>
        <taxon>Metazoa</taxon>
        <taxon>Ecdysozoa</taxon>
        <taxon>Nematoda</taxon>
        <taxon>Chromadorea</taxon>
        <taxon>Rhabditida</taxon>
        <taxon>Tylenchina</taxon>
        <taxon>Panagrolaimomorpha</taxon>
        <taxon>Panagrolaimoidea</taxon>
        <taxon>Panagrolaimidae</taxon>
        <taxon>Panagrolaimus</taxon>
    </lineage>
</organism>
<protein>
    <submittedName>
        <fullName evidence="2">Uncharacterized protein</fullName>
    </submittedName>
</protein>
<evidence type="ECO:0000313" key="1">
    <source>
        <dbReference type="Proteomes" id="UP000887576"/>
    </source>
</evidence>
<reference evidence="2" key="1">
    <citation type="submission" date="2022-11" db="UniProtKB">
        <authorList>
            <consortium name="WormBaseParasite"/>
        </authorList>
    </citation>
    <scope>IDENTIFICATION</scope>
</reference>
<name>A0AC34QNR1_9BILA</name>
<accession>A0AC34QNR1</accession>
<evidence type="ECO:0000313" key="2">
    <source>
        <dbReference type="WBParaSite" id="JU765_v2.g1791.t1"/>
    </source>
</evidence>